<dbReference type="SUPFAM" id="SSF53686">
    <property type="entry name" value="Tryptophan synthase beta subunit-like PLP-dependent enzymes"/>
    <property type="match status" value="1"/>
</dbReference>
<dbReference type="OrthoDB" id="10259545at2759"/>
<dbReference type="RefSeq" id="XP_007399935.1">
    <property type="nucleotide sequence ID" value="XM_007399873.1"/>
</dbReference>
<organism evidence="2 3">
    <name type="scientific">Phanerochaete carnosa (strain HHB-10118-sp)</name>
    <name type="common">White-rot fungus</name>
    <name type="synonym">Peniophora carnosa</name>
    <dbReference type="NCBI Taxonomy" id="650164"/>
    <lineage>
        <taxon>Eukaryota</taxon>
        <taxon>Fungi</taxon>
        <taxon>Dikarya</taxon>
        <taxon>Basidiomycota</taxon>
        <taxon>Agaricomycotina</taxon>
        <taxon>Agaricomycetes</taxon>
        <taxon>Polyporales</taxon>
        <taxon>Phanerochaetaceae</taxon>
        <taxon>Phanerochaete</taxon>
    </lineage>
</organism>
<dbReference type="STRING" id="650164.K5UQP5"/>
<dbReference type="PANTHER" id="PTHR10314">
    <property type="entry name" value="CYSTATHIONINE BETA-SYNTHASE"/>
    <property type="match status" value="1"/>
</dbReference>
<dbReference type="SMART" id="SM00450">
    <property type="entry name" value="RHOD"/>
    <property type="match status" value="1"/>
</dbReference>
<keyword evidence="3" id="KW-1185">Reference proteome</keyword>
<dbReference type="InParanoid" id="K5UQP5"/>
<dbReference type="InterPro" id="IPR036873">
    <property type="entry name" value="Rhodanese-like_dom_sf"/>
</dbReference>
<dbReference type="GeneID" id="18909313"/>
<dbReference type="HOGENOM" id="CLU_039949_1_0_1"/>
<dbReference type="PROSITE" id="PS50206">
    <property type="entry name" value="RHODANESE_3"/>
    <property type="match status" value="1"/>
</dbReference>
<dbReference type="KEGG" id="pco:PHACADRAFT_165458"/>
<protein>
    <recommendedName>
        <fullName evidence="1">Rhodanese domain-containing protein</fullName>
    </recommendedName>
</protein>
<dbReference type="SUPFAM" id="SSF52821">
    <property type="entry name" value="Rhodanese/Cell cycle control phosphatase"/>
    <property type="match status" value="1"/>
</dbReference>
<dbReference type="CDD" id="cd00158">
    <property type="entry name" value="RHOD"/>
    <property type="match status" value="1"/>
</dbReference>
<evidence type="ECO:0000259" key="1">
    <source>
        <dbReference type="PROSITE" id="PS50206"/>
    </source>
</evidence>
<dbReference type="Gene3D" id="3.40.50.1100">
    <property type="match status" value="2"/>
</dbReference>
<dbReference type="Pfam" id="PF00291">
    <property type="entry name" value="PALP"/>
    <property type="match status" value="1"/>
</dbReference>
<evidence type="ECO:0000313" key="2">
    <source>
        <dbReference type="EMBL" id="EKM52156.1"/>
    </source>
</evidence>
<dbReference type="Gene3D" id="3.40.250.10">
    <property type="entry name" value="Rhodanese-like domain"/>
    <property type="match status" value="1"/>
</dbReference>
<dbReference type="InterPro" id="IPR050214">
    <property type="entry name" value="Cys_Synth/Cystath_Beta-Synth"/>
</dbReference>
<dbReference type="EMBL" id="JH930476">
    <property type="protein sequence ID" value="EKM52156.1"/>
    <property type="molecule type" value="Genomic_DNA"/>
</dbReference>
<dbReference type="InterPro" id="IPR001763">
    <property type="entry name" value="Rhodanese-like_dom"/>
</dbReference>
<proteinExistence type="predicted"/>
<dbReference type="InterPro" id="IPR036052">
    <property type="entry name" value="TrpB-like_PALP_sf"/>
</dbReference>
<sequence length="506" mass="55362">MPVDHELNVFSGEEALRAFYDPDAQAPVPLVELPERLNPLRKDGVRIYAKLLSHLPATNVKSLPALNMLLRGYEKGKITEDTHTIVEYSSGSTVISLGILAHIMGIPNVKAYLSNKTSPTKLDLLRTVFGGHGQPEPNDSNGGIYLATQHGQQEGFYNPDQYSNPENYEAHMRWTGPQIHKQLPEIKVFAASIGTSGTMTGTGLYLKSAKPSCLRVGVCTAPDDRVPGPRSYSLLAPVEFPWRESVNAVEEIASPESFEKSLELCRNGLLVGPSSGLALLGLLKHLGKLKEKGELDQLRNEDTGEIPCVFICCDQPFQYISDYYTKLGPEHFIPIKNELLLGVDPYPYNVDWEFPPRIVCDLLQGKTVILPPTLSTTSSGMANTLQIEPSRMVVLDLRDAADFATSHIPGSVNLDVGARSLPNPYQDPPTMVQQFGLLDARLAAADAQFGASLAGKVVFTLSYKGHVGRLAMSILRNRKVQAHCVMGGSDAWMQQGFWESCAPAHV</sequence>
<dbReference type="InterPro" id="IPR001926">
    <property type="entry name" value="TrpB-like_PALP"/>
</dbReference>
<reference evidence="2 3" key="1">
    <citation type="journal article" date="2012" name="BMC Genomics">
        <title>Comparative genomics of the white-rot fungi, Phanerochaete carnosa and P. chrysosporium, to elucidate the genetic basis of the distinct wood types they colonize.</title>
        <authorList>
            <person name="Suzuki H."/>
            <person name="MacDonald J."/>
            <person name="Syed K."/>
            <person name="Salamov A."/>
            <person name="Hori C."/>
            <person name="Aerts A."/>
            <person name="Henrissat B."/>
            <person name="Wiebenga A."/>
            <person name="vanKuyk P.A."/>
            <person name="Barry K."/>
            <person name="Lindquist E."/>
            <person name="LaButti K."/>
            <person name="Lapidus A."/>
            <person name="Lucas S."/>
            <person name="Coutinho P."/>
            <person name="Gong Y."/>
            <person name="Samejima M."/>
            <person name="Mahadevan R."/>
            <person name="Abou-Zaid M."/>
            <person name="de Vries R.P."/>
            <person name="Igarashi K."/>
            <person name="Yadav J.S."/>
            <person name="Grigoriev I.V."/>
            <person name="Master E.R."/>
        </authorList>
    </citation>
    <scope>NUCLEOTIDE SEQUENCE [LARGE SCALE GENOMIC DNA]</scope>
    <source>
        <strain evidence="2 3">HHB-10118-sp</strain>
    </source>
</reference>
<accession>K5UQP5</accession>
<gene>
    <name evidence="2" type="ORF">PHACADRAFT_165458</name>
</gene>
<dbReference type="Proteomes" id="UP000008370">
    <property type="component" value="Unassembled WGS sequence"/>
</dbReference>
<evidence type="ECO:0000313" key="3">
    <source>
        <dbReference type="Proteomes" id="UP000008370"/>
    </source>
</evidence>
<dbReference type="Pfam" id="PF00581">
    <property type="entry name" value="Rhodanese"/>
    <property type="match status" value="1"/>
</dbReference>
<dbReference type="AlphaFoldDB" id="K5UQP5"/>
<feature type="domain" description="Rhodanese" evidence="1">
    <location>
        <begin position="388"/>
        <end position="500"/>
    </location>
</feature>
<name>K5UQP5_PHACS</name>